<keyword evidence="2" id="KW-1185">Reference proteome</keyword>
<dbReference type="AlphaFoldDB" id="A0A7S9CZV9"/>
<evidence type="ECO:0000313" key="1">
    <source>
        <dbReference type="EMBL" id="QPF88599.1"/>
    </source>
</evidence>
<proteinExistence type="predicted"/>
<gene>
    <name evidence="1" type="ORF">IC761_18840</name>
</gene>
<accession>A0A7S9CZV9</accession>
<protein>
    <submittedName>
        <fullName evidence="1">Uncharacterized protein</fullName>
    </submittedName>
</protein>
<dbReference type="KEGG" id="bcou:IC761_18840"/>
<sequence>MTVEKQREVIRLWNALRKVEGPAAEELRIQILECFSEKGKEQGRAKKAA</sequence>
<organism evidence="1 2">
    <name type="scientific">Bradyrhizobium commune</name>
    <dbReference type="NCBI Taxonomy" id="83627"/>
    <lineage>
        <taxon>Bacteria</taxon>
        <taxon>Pseudomonadati</taxon>
        <taxon>Pseudomonadota</taxon>
        <taxon>Alphaproteobacteria</taxon>
        <taxon>Hyphomicrobiales</taxon>
        <taxon>Nitrobacteraceae</taxon>
        <taxon>Bradyrhizobium</taxon>
    </lineage>
</organism>
<reference evidence="1 2" key="1">
    <citation type="submission" date="2020-09" db="EMBL/GenBank/DDBJ databases">
        <title>Complete genomes of bradyrhizobia occurring on native shrubby legumes in Australia.</title>
        <authorList>
            <person name="Lafay B."/>
        </authorList>
    </citation>
    <scope>NUCLEOTIDE SEQUENCE [LARGE SCALE GENOMIC DNA]</scope>
    <source>
        <strain evidence="1 2">BDV5040</strain>
    </source>
</reference>
<dbReference type="EMBL" id="CP061379">
    <property type="protein sequence ID" value="QPF88599.1"/>
    <property type="molecule type" value="Genomic_DNA"/>
</dbReference>
<name>A0A7S9CZV9_9BRAD</name>
<dbReference type="Proteomes" id="UP000594621">
    <property type="component" value="Chromosome"/>
</dbReference>
<evidence type="ECO:0000313" key="2">
    <source>
        <dbReference type="Proteomes" id="UP000594621"/>
    </source>
</evidence>
<dbReference type="RefSeq" id="WP_195798153.1">
    <property type="nucleotide sequence ID" value="NZ_CP061379.1"/>
</dbReference>